<evidence type="ECO:0000256" key="8">
    <source>
        <dbReference type="ARBA" id="ARBA00078354"/>
    </source>
</evidence>
<dbReference type="PANTHER" id="PTHR11364">
    <property type="entry name" value="THIOSULFATE SULFERTANSFERASE"/>
    <property type="match status" value="1"/>
</dbReference>
<proteinExistence type="predicted"/>
<evidence type="ECO:0000259" key="9">
    <source>
        <dbReference type="PROSITE" id="PS50206"/>
    </source>
</evidence>
<comment type="catalytic activity">
    <reaction evidence="5">
        <text>2-oxo-3-sulfanylpropanoate + [thioredoxin]-dithiol = [thioredoxin]-disulfide + hydrogen sulfide + pyruvate + H(+)</text>
        <dbReference type="Rhea" id="RHEA:21740"/>
        <dbReference type="Rhea" id="RHEA-COMP:10698"/>
        <dbReference type="Rhea" id="RHEA-COMP:10700"/>
        <dbReference type="ChEBI" id="CHEBI:15361"/>
        <dbReference type="ChEBI" id="CHEBI:15378"/>
        <dbReference type="ChEBI" id="CHEBI:29919"/>
        <dbReference type="ChEBI" id="CHEBI:29950"/>
        <dbReference type="ChEBI" id="CHEBI:50058"/>
        <dbReference type="ChEBI" id="CHEBI:57678"/>
        <dbReference type="EC" id="2.8.1.2"/>
    </reaction>
    <physiologicalReaction direction="left-to-right" evidence="5">
        <dbReference type="Rhea" id="RHEA:21741"/>
    </physiologicalReaction>
</comment>
<dbReference type="Pfam" id="PF00581">
    <property type="entry name" value="Rhodanese"/>
    <property type="match status" value="2"/>
</dbReference>
<dbReference type="PROSITE" id="PS00380">
    <property type="entry name" value="RHODANESE_1"/>
    <property type="match status" value="1"/>
</dbReference>
<dbReference type="GO" id="GO:0004792">
    <property type="term" value="F:thiosulfate-cyanide sulfurtransferase activity"/>
    <property type="evidence" value="ECO:0007669"/>
    <property type="project" value="InterPro"/>
</dbReference>
<dbReference type="GO" id="GO:0016784">
    <property type="term" value="F:3-mercaptopyruvate sulfurtransferase activity"/>
    <property type="evidence" value="ECO:0007669"/>
    <property type="project" value="UniProtKB-EC"/>
</dbReference>
<comment type="caution">
    <text evidence="10">The sequence shown here is derived from an EMBL/GenBank/DDBJ whole genome shotgun (WGS) entry which is preliminary data.</text>
</comment>
<dbReference type="PANTHER" id="PTHR11364:SF27">
    <property type="entry name" value="SULFURTRANSFERASE"/>
    <property type="match status" value="1"/>
</dbReference>
<evidence type="ECO:0000256" key="5">
    <source>
        <dbReference type="ARBA" id="ARBA00051793"/>
    </source>
</evidence>
<evidence type="ECO:0000256" key="7">
    <source>
        <dbReference type="ARBA" id="ARBA00070833"/>
    </source>
</evidence>
<dbReference type="FunFam" id="3.40.250.10:FF:000001">
    <property type="entry name" value="Sulfurtransferase"/>
    <property type="match status" value="1"/>
</dbReference>
<dbReference type="InterPro" id="IPR036873">
    <property type="entry name" value="Rhodanese-like_dom_sf"/>
</dbReference>
<evidence type="ECO:0000256" key="3">
    <source>
        <dbReference type="ARBA" id="ARBA00022679"/>
    </source>
</evidence>
<dbReference type="GO" id="GO:0005737">
    <property type="term" value="C:cytoplasm"/>
    <property type="evidence" value="ECO:0007669"/>
    <property type="project" value="UniProtKB-SubCell"/>
</dbReference>
<gene>
    <name evidence="10" type="primary">SseA</name>
    <name evidence="10" type="ORF">JCM17844_20620</name>
    <name evidence="11" type="ORF">JCM17845_10070</name>
</gene>
<name>A0A5A7MTW1_9PROT</name>
<dbReference type="Proteomes" id="UP000325187">
    <property type="component" value="Unassembled WGS sequence"/>
</dbReference>
<dbReference type="FunFam" id="3.40.250.10:FF:000015">
    <property type="entry name" value="Sulfurtransferase"/>
    <property type="match status" value="1"/>
</dbReference>
<dbReference type="Gene3D" id="3.40.250.10">
    <property type="entry name" value="Rhodanese-like domain"/>
    <property type="match status" value="2"/>
</dbReference>
<dbReference type="AlphaFoldDB" id="A0A5A7MTW1"/>
<protein>
    <recommendedName>
        <fullName evidence="7">3-mercaptopyruvate sulfurtransferase</fullName>
        <ecNumber evidence="6">2.8.1.2</ecNumber>
    </recommendedName>
    <alternativeName>
        <fullName evidence="8">Rhodanese-like protein</fullName>
    </alternativeName>
</protein>
<dbReference type="Proteomes" id="UP000322084">
    <property type="component" value="Unassembled WGS sequence"/>
</dbReference>
<dbReference type="InterPro" id="IPR045078">
    <property type="entry name" value="TST/MPST-like"/>
</dbReference>
<comment type="subcellular location">
    <subcellularLocation>
        <location evidence="1">Cytoplasm</location>
    </subcellularLocation>
</comment>
<evidence type="ECO:0000256" key="6">
    <source>
        <dbReference type="ARBA" id="ARBA00066832"/>
    </source>
</evidence>
<organism evidence="10 12">
    <name type="scientific">Iodidimonas gelatinilytica</name>
    <dbReference type="NCBI Taxonomy" id="1236966"/>
    <lineage>
        <taxon>Bacteria</taxon>
        <taxon>Pseudomonadati</taxon>
        <taxon>Pseudomonadota</taxon>
        <taxon>Alphaproteobacteria</taxon>
        <taxon>Iodidimonadales</taxon>
        <taxon>Iodidimonadaceae</taxon>
        <taxon>Iodidimonas</taxon>
    </lineage>
</organism>
<dbReference type="RefSeq" id="WP_150000727.1">
    <property type="nucleotide sequence ID" value="NZ_BKCL01000006.1"/>
</dbReference>
<keyword evidence="2" id="KW-0963">Cytoplasm</keyword>
<evidence type="ECO:0000313" key="12">
    <source>
        <dbReference type="Proteomes" id="UP000322084"/>
    </source>
</evidence>
<evidence type="ECO:0000256" key="4">
    <source>
        <dbReference type="ARBA" id="ARBA00022737"/>
    </source>
</evidence>
<evidence type="ECO:0000256" key="1">
    <source>
        <dbReference type="ARBA" id="ARBA00004496"/>
    </source>
</evidence>
<dbReference type="CDD" id="cd01448">
    <property type="entry name" value="TST_Repeat_1"/>
    <property type="match status" value="1"/>
</dbReference>
<feature type="domain" description="Rhodanese" evidence="9">
    <location>
        <begin position="167"/>
        <end position="281"/>
    </location>
</feature>
<feature type="domain" description="Rhodanese" evidence="9">
    <location>
        <begin position="20"/>
        <end position="137"/>
    </location>
</feature>
<dbReference type="EMBL" id="BKCL01000006">
    <property type="protein sequence ID" value="GEQ98425.1"/>
    <property type="molecule type" value="Genomic_DNA"/>
</dbReference>
<reference evidence="12 13" key="1">
    <citation type="submission" date="2019-09" db="EMBL/GenBank/DDBJ databases">
        <title>NBRP : Genome information of microbial organism related human and environment.</title>
        <authorList>
            <person name="Hattori M."/>
            <person name="Oshima K."/>
            <person name="Inaba H."/>
            <person name="Suda W."/>
            <person name="Sakamoto M."/>
            <person name="Iino T."/>
            <person name="Kitahara M."/>
            <person name="Oshida Y."/>
            <person name="Iida T."/>
            <person name="Kudo T."/>
            <person name="Itoh T."/>
            <person name="Ohkuma M."/>
        </authorList>
    </citation>
    <scope>NUCLEOTIDE SEQUENCE [LARGE SCALE GENOMIC DNA]</scope>
    <source>
        <strain evidence="10 12">Hi-2</strain>
        <strain evidence="11 13">Mie-1</strain>
    </source>
</reference>
<dbReference type="EMBL" id="BKCM01000004">
    <property type="protein sequence ID" value="GER00384.1"/>
    <property type="molecule type" value="Genomic_DNA"/>
</dbReference>
<evidence type="ECO:0000313" key="13">
    <source>
        <dbReference type="Proteomes" id="UP000325187"/>
    </source>
</evidence>
<dbReference type="SUPFAM" id="SSF52821">
    <property type="entry name" value="Rhodanese/Cell cycle control phosphatase"/>
    <property type="match status" value="2"/>
</dbReference>
<dbReference type="EC" id="2.8.1.2" evidence="6"/>
<dbReference type="NCBIfam" id="NF008557">
    <property type="entry name" value="PRK11493.1"/>
    <property type="match status" value="1"/>
</dbReference>
<dbReference type="PROSITE" id="PS50206">
    <property type="entry name" value="RHODANESE_3"/>
    <property type="match status" value="2"/>
</dbReference>
<sequence>MNRHAPSPLVSTDWLARHLSAPDVRILDASWHLPDSGRNAHADYDSAHIPGAVFFDIDEICDADSPFPHMLPSPEAFSSQMRRLGIGDGSTIIVYDTGGVHGAARAWWMLRVFGQRDVKVLDGGLGKWRHEGRPLADLPPGPRLRHFSARRHDLLVADLDHVRAASESGKAQIVDARGTARFRGDEPEPREGVEAGHIPGAISVPYSTLYDQQECLKPKEALIALFQEAGVDLSKPVIASCGSGISACSLALALDVVGHNDWSVYDGSWAQWGNLPDLPKRKGTA</sequence>
<accession>A0A5A7MTW1</accession>
<dbReference type="CDD" id="cd01449">
    <property type="entry name" value="TST_Repeat_2"/>
    <property type="match status" value="1"/>
</dbReference>
<evidence type="ECO:0000256" key="2">
    <source>
        <dbReference type="ARBA" id="ARBA00022490"/>
    </source>
</evidence>
<dbReference type="InterPro" id="IPR001763">
    <property type="entry name" value="Rhodanese-like_dom"/>
</dbReference>
<evidence type="ECO:0000313" key="10">
    <source>
        <dbReference type="EMBL" id="GEQ98425.1"/>
    </source>
</evidence>
<accession>A0A5A7MYG0</accession>
<keyword evidence="13" id="KW-1185">Reference proteome</keyword>
<dbReference type="InterPro" id="IPR001307">
    <property type="entry name" value="Thiosulphate_STrfase_CS"/>
</dbReference>
<keyword evidence="4" id="KW-0677">Repeat</keyword>
<evidence type="ECO:0000313" key="11">
    <source>
        <dbReference type="EMBL" id="GER00384.1"/>
    </source>
</evidence>
<dbReference type="SMART" id="SM00450">
    <property type="entry name" value="RHOD"/>
    <property type="match status" value="2"/>
</dbReference>
<keyword evidence="3 10" id="KW-0808">Transferase</keyword>